<evidence type="ECO:0000313" key="4">
    <source>
        <dbReference type="EMBL" id="MCM2679725.1"/>
    </source>
</evidence>
<dbReference type="InterPro" id="IPR003593">
    <property type="entry name" value="AAA+_ATPase"/>
</dbReference>
<dbReference type="Proteomes" id="UP001165393">
    <property type="component" value="Unassembled WGS sequence"/>
</dbReference>
<organism evidence="4 5">
    <name type="scientific">Echinimonas agarilytica</name>
    <dbReference type="NCBI Taxonomy" id="1215918"/>
    <lineage>
        <taxon>Bacteria</taxon>
        <taxon>Pseudomonadati</taxon>
        <taxon>Pseudomonadota</taxon>
        <taxon>Gammaproteobacteria</taxon>
        <taxon>Alteromonadales</taxon>
        <taxon>Echinimonadaceae</taxon>
        <taxon>Echinimonas</taxon>
    </lineage>
</organism>
<feature type="domain" description="ABC transporter" evidence="3">
    <location>
        <begin position="1"/>
        <end position="230"/>
    </location>
</feature>
<dbReference type="InterPro" id="IPR017871">
    <property type="entry name" value="ABC_transporter-like_CS"/>
</dbReference>
<dbReference type="PROSITE" id="PS50893">
    <property type="entry name" value="ABC_TRANSPORTER_2"/>
    <property type="match status" value="2"/>
</dbReference>
<dbReference type="PANTHER" id="PTHR43158">
    <property type="entry name" value="SKFA PEPTIDE EXPORT ATP-BINDING PROTEIN SKFE"/>
    <property type="match status" value="1"/>
</dbReference>
<keyword evidence="5" id="KW-1185">Reference proteome</keyword>
<dbReference type="PROSITE" id="PS00211">
    <property type="entry name" value="ABC_TRANSPORTER_1"/>
    <property type="match status" value="1"/>
</dbReference>
<protein>
    <submittedName>
        <fullName evidence="4">ATP-binding cassette domain-containing protein</fullName>
    </submittedName>
</protein>
<dbReference type="SUPFAM" id="SSF52540">
    <property type="entry name" value="P-loop containing nucleoside triphosphate hydrolases"/>
    <property type="match status" value="2"/>
</dbReference>
<dbReference type="GO" id="GO:0016887">
    <property type="term" value="F:ATP hydrolysis activity"/>
    <property type="evidence" value="ECO:0007669"/>
    <property type="project" value="InterPro"/>
</dbReference>
<dbReference type="EMBL" id="JAMQGP010000003">
    <property type="protein sequence ID" value="MCM2679725.1"/>
    <property type="molecule type" value="Genomic_DNA"/>
</dbReference>
<reference evidence="4 5" key="1">
    <citation type="journal article" date="2013" name="Antonie Van Leeuwenhoek">
        <title>Echinimonas agarilytica gen. nov., sp. nov., a new gammaproteobacterium isolated from the sea urchin Strongylocentrotus intermedius.</title>
        <authorList>
            <person name="Nedashkovskaya O.I."/>
            <person name="Stenkova A.M."/>
            <person name="Zhukova N.V."/>
            <person name="Van Trappen S."/>
            <person name="Lee J.S."/>
            <person name="Kim S.B."/>
        </authorList>
    </citation>
    <scope>NUCLEOTIDE SEQUENCE [LARGE SCALE GENOMIC DNA]</scope>
    <source>
        <strain evidence="4 5">KMM 6351</strain>
    </source>
</reference>
<dbReference type="InterPro" id="IPR003439">
    <property type="entry name" value="ABC_transporter-like_ATP-bd"/>
</dbReference>
<gene>
    <name evidence="4" type="ORF">NAF29_08620</name>
</gene>
<dbReference type="SMART" id="SM00382">
    <property type="entry name" value="AAA"/>
    <property type="match status" value="2"/>
</dbReference>
<evidence type="ECO:0000256" key="1">
    <source>
        <dbReference type="ARBA" id="ARBA00022741"/>
    </source>
</evidence>
<dbReference type="GO" id="GO:0005524">
    <property type="term" value="F:ATP binding"/>
    <property type="evidence" value="ECO:0007669"/>
    <property type="project" value="UniProtKB-KW"/>
</dbReference>
<feature type="domain" description="ABC transporter" evidence="3">
    <location>
        <begin position="252"/>
        <end position="466"/>
    </location>
</feature>
<dbReference type="Gene3D" id="3.40.50.300">
    <property type="entry name" value="P-loop containing nucleotide triphosphate hydrolases"/>
    <property type="match status" value="2"/>
</dbReference>
<proteinExistence type="predicted"/>
<accession>A0AA41W659</accession>
<sequence>MYLSSVISLPNRHVRHSITVTDWNLSGYSWAVTGRNNSGKELLLELLAGHLDMQGSLTGMNGPVSVVSFAEQQRLVEREIKEDESDLIDEIDNGRSVLALMQEVTNEQNKCEGLAEKLGLSALIHHGFRSLSTGETRKLILARALLKRPNTLLLHDPYEGLDINATQYVDSLLQQLSRSGVQLIYVSDRPSDIPHWLEHIAVFETGKLALAADKQSVLASCLWQSLTTAHQSSPCPTPLEQFDTLAINEPIFEIRSGQVSYGNNQVFKDLNWRIEQGENWRVIGPNGSGKTTLLKLICGDHPQCYSNWIRQFGMQRGNGETIWDIKRRIGLVNAELQLNYRVKVNVITAVISGYFDSVGVYREISQCHKNHAKNWLDWFGIAELANQPFHGLSYGQQRLVLIIRALVKSPLLLILDEPLQGLDESNAQLVLTAINRIIEAQVSQLLYVSHRDEPGLHAHCQVLSLAP</sequence>
<dbReference type="InterPro" id="IPR027417">
    <property type="entry name" value="P-loop_NTPase"/>
</dbReference>
<evidence type="ECO:0000313" key="5">
    <source>
        <dbReference type="Proteomes" id="UP001165393"/>
    </source>
</evidence>
<dbReference type="RefSeq" id="WP_251261165.1">
    <property type="nucleotide sequence ID" value="NZ_JAMQGP010000003.1"/>
</dbReference>
<dbReference type="PANTHER" id="PTHR43158:SF2">
    <property type="entry name" value="SKFA PEPTIDE EXPORT ATP-BINDING PROTEIN SKFE"/>
    <property type="match status" value="1"/>
</dbReference>
<evidence type="ECO:0000259" key="3">
    <source>
        <dbReference type="PROSITE" id="PS50893"/>
    </source>
</evidence>
<dbReference type="Pfam" id="PF00005">
    <property type="entry name" value="ABC_tran"/>
    <property type="match status" value="2"/>
</dbReference>
<dbReference type="CDD" id="cd00267">
    <property type="entry name" value="ABC_ATPase"/>
    <property type="match status" value="1"/>
</dbReference>
<dbReference type="AlphaFoldDB" id="A0AA41W659"/>
<keyword evidence="2 4" id="KW-0067">ATP-binding</keyword>
<name>A0AA41W659_9GAMM</name>
<keyword evidence="1" id="KW-0547">Nucleotide-binding</keyword>
<evidence type="ECO:0000256" key="2">
    <source>
        <dbReference type="ARBA" id="ARBA00022840"/>
    </source>
</evidence>
<comment type="caution">
    <text evidence="4">The sequence shown here is derived from an EMBL/GenBank/DDBJ whole genome shotgun (WGS) entry which is preliminary data.</text>
</comment>